<protein>
    <submittedName>
        <fullName evidence="1">Helix-turn-helix domain-containing protein</fullName>
    </submittedName>
</protein>
<sequence>MPRRAHDFRGLTQPRRLQLLRAVQRTPGRRAAELAEECGIPLNTARDHLRVLGDEGLIRAETVQVGVRGRPPIVFHPVVDADASAPAGARVAGASARGRMLRRIIAADAGSVSGSGAGSDAGSDAAADALREDAVRQLDVLYEHLDDAGLEPEVDERTLSIGLAPCRYHEMIDADEALVCSVHARLVKDVLRQADGPLRVRALEPFVTPHTCRLRLTHARQGS</sequence>
<dbReference type="EMBL" id="JBBDGM010000001">
    <property type="protein sequence ID" value="MEJ1086748.1"/>
    <property type="molecule type" value="Genomic_DNA"/>
</dbReference>
<dbReference type="RefSeq" id="WP_337330431.1">
    <property type="nucleotide sequence ID" value="NZ_JBBDGM010000001.1"/>
</dbReference>
<comment type="caution">
    <text evidence="1">The sequence shown here is derived from an EMBL/GenBank/DDBJ whole genome shotgun (WGS) entry which is preliminary data.</text>
</comment>
<accession>A0ABU8L7R8</accession>
<dbReference type="SUPFAM" id="SSF46785">
    <property type="entry name" value="Winged helix' DNA-binding domain"/>
    <property type="match status" value="1"/>
</dbReference>
<name>A0ABU8L7R8_9MICO</name>
<dbReference type="Gene3D" id="1.10.10.10">
    <property type="entry name" value="Winged helix-like DNA-binding domain superfamily/Winged helix DNA-binding domain"/>
    <property type="match status" value="1"/>
</dbReference>
<dbReference type="InterPro" id="IPR036388">
    <property type="entry name" value="WH-like_DNA-bd_sf"/>
</dbReference>
<evidence type="ECO:0000313" key="1">
    <source>
        <dbReference type="EMBL" id="MEJ1086748.1"/>
    </source>
</evidence>
<dbReference type="InterPro" id="IPR036390">
    <property type="entry name" value="WH_DNA-bd_sf"/>
</dbReference>
<keyword evidence="2" id="KW-1185">Reference proteome</keyword>
<reference evidence="1 2" key="1">
    <citation type="submission" date="2024-02" db="EMBL/GenBank/DDBJ databases">
        <authorList>
            <person name="Saticioglu I.B."/>
        </authorList>
    </citation>
    <scope>NUCLEOTIDE SEQUENCE [LARGE SCALE GENOMIC DNA]</scope>
    <source>
        <strain evidence="1 2">Mu-80</strain>
    </source>
</reference>
<evidence type="ECO:0000313" key="2">
    <source>
        <dbReference type="Proteomes" id="UP001371224"/>
    </source>
</evidence>
<proteinExistence type="predicted"/>
<gene>
    <name evidence="1" type="ORF">WDU99_00275</name>
</gene>
<dbReference type="Pfam" id="PF12840">
    <property type="entry name" value="HTH_20"/>
    <property type="match status" value="1"/>
</dbReference>
<dbReference type="CDD" id="cd00090">
    <property type="entry name" value="HTH_ARSR"/>
    <property type="match status" value="1"/>
</dbReference>
<dbReference type="InterPro" id="IPR011991">
    <property type="entry name" value="ArsR-like_HTH"/>
</dbReference>
<organism evidence="1 2">
    <name type="scientific">Microbacterium bandirmense</name>
    <dbReference type="NCBI Taxonomy" id="3122050"/>
    <lineage>
        <taxon>Bacteria</taxon>
        <taxon>Bacillati</taxon>
        <taxon>Actinomycetota</taxon>
        <taxon>Actinomycetes</taxon>
        <taxon>Micrococcales</taxon>
        <taxon>Microbacteriaceae</taxon>
        <taxon>Microbacterium</taxon>
    </lineage>
</organism>
<dbReference type="Proteomes" id="UP001371224">
    <property type="component" value="Unassembled WGS sequence"/>
</dbReference>